<name>A0A9X3W9P1_LACAM</name>
<evidence type="ECO:0000313" key="2">
    <source>
        <dbReference type="Proteomes" id="UP001143700"/>
    </source>
</evidence>
<sequence>MFETMMENFSNCVSKAEAKVEVRKFKEHYEDDLKLLQMLSDAFNEVSQHKEAVTVMDDIFDISRTFDSICKIGNITSTEDKEKVMSELTFMYSQTGY</sequence>
<organism evidence="1 2">
    <name type="scientific">Lactobacillus amylovorus</name>
    <dbReference type="NCBI Taxonomy" id="1604"/>
    <lineage>
        <taxon>Bacteria</taxon>
        <taxon>Bacillati</taxon>
        <taxon>Bacillota</taxon>
        <taxon>Bacilli</taxon>
        <taxon>Lactobacillales</taxon>
        <taxon>Lactobacillaceae</taxon>
        <taxon>Lactobacillus</taxon>
    </lineage>
</organism>
<protein>
    <submittedName>
        <fullName evidence="1">Uncharacterized protein</fullName>
    </submittedName>
</protein>
<reference evidence="1" key="1">
    <citation type="journal article" date="2022" name="Microorganisms">
        <title>Antibiotic Susceptibility, Resistance Gene Determinants and Corresponding Genomic Regions in Lactobacillus amylovorus Isolates Derived from Wild Boars and Domestic Pigs.</title>
        <authorList>
            <person name="Moravkova M."/>
            <person name="Kostovova I."/>
            <person name="Kavanova K."/>
            <person name="Pechar R."/>
            <person name="Stanek S."/>
            <person name="Brychta A."/>
            <person name="Zeman M."/>
            <person name="Kubasova T."/>
        </authorList>
    </citation>
    <scope>NUCLEOTIDE SEQUENCE</scope>
    <source>
        <strain evidence="1">M356A</strain>
    </source>
</reference>
<dbReference type="Proteomes" id="UP001143700">
    <property type="component" value="Unassembled WGS sequence"/>
</dbReference>
<proteinExistence type="predicted"/>
<dbReference type="AlphaFoldDB" id="A0A9X3W9P1"/>
<accession>A0A9X3W9P1</accession>
<dbReference type="EMBL" id="JAOTGU010000011">
    <property type="protein sequence ID" value="MDB6262446.1"/>
    <property type="molecule type" value="Genomic_DNA"/>
</dbReference>
<reference evidence="1" key="2">
    <citation type="submission" date="2022-10" db="EMBL/GenBank/DDBJ databases">
        <authorList>
            <person name="Kostovova I."/>
            <person name="Moravkova M."/>
            <person name="Pechar R."/>
        </authorList>
    </citation>
    <scope>NUCLEOTIDE SEQUENCE</scope>
    <source>
        <strain evidence="1">M356A</strain>
    </source>
</reference>
<dbReference type="RefSeq" id="WP_271870396.1">
    <property type="nucleotide sequence ID" value="NZ_JAOTGU010000011.1"/>
</dbReference>
<evidence type="ECO:0000313" key="1">
    <source>
        <dbReference type="EMBL" id="MDB6262446.1"/>
    </source>
</evidence>
<comment type="caution">
    <text evidence="1">The sequence shown here is derived from an EMBL/GenBank/DDBJ whole genome shotgun (WGS) entry which is preliminary data.</text>
</comment>
<gene>
    <name evidence="1" type="ORF">ODV15_07775</name>
</gene>